<gene>
    <name evidence="2" type="ORF">CH063_15545</name>
</gene>
<accession>H1W3B6</accession>
<feature type="region of interest" description="Disordered" evidence="1">
    <location>
        <begin position="37"/>
        <end position="60"/>
    </location>
</feature>
<dbReference type="AlphaFoldDB" id="H1W3B6"/>
<evidence type="ECO:0000313" key="3">
    <source>
        <dbReference type="Proteomes" id="UP000007174"/>
    </source>
</evidence>
<proteinExistence type="predicted"/>
<feature type="region of interest" description="Disordered" evidence="1">
    <location>
        <begin position="80"/>
        <end position="118"/>
    </location>
</feature>
<organism evidence="2 3">
    <name type="scientific">Colletotrichum higginsianum (strain IMI 349063)</name>
    <name type="common">Crucifer anthracnose fungus</name>
    <dbReference type="NCBI Taxonomy" id="759273"/>
    <lineage>
        <taxon>Eukaryota</taxon>
        <taxon>Fungi</taxon>
        <taxon>Dikarya</taxon>
        <taxon>Ascomycota</taxon>
        <taxon>Pezizomycotina</taxon>
        <taxon>Sordariomycetes</taxon>
        <taxon>Hypocreomycetidae</taxon>
        <taxon>Glomerellales</taxon>
        <taxon>Glomerellaceae</taxon>
        <taxon>Colletotrichum</taxon>
        <taxon>Colletotrichum destructivum species complex</taxon>
    </lineage>
</organism>
<dbReference type="Proteomes" id="UP000007174">
    <property type="component" value="Unassembled WGS sequence"/>
</dbReference>
<protein>
    <submittedName>
        <fullName evidence="2">Uncharacterized protein</fullName>
    </submittedName>
</protein>
<name>H1W3B6_COLHI</name>
<evidence type="ECO:0000313" key="2">
    <source>
        <dbReference type="EMBL" id="CCF46979.1"/>
    </source>
</evidence>
<dbReference type="EMBL" id="CACQ02009236">
    <property type="protein sequence ID" value="CCF46979.1"/>
    <property type="molecule type" value="Genomic_DNA"/>
</dbReference>
<dbReference type="HOGENOM" id="CLU_2078568_0_0_1"/>
<evidence type="ECO:0000256" key="1">
    <source>
        <dbReference type="SAM" id="MobiDB-lite"/>
    </source>
</evidence>
<feature type="compositionally biased region" description="Basic and acidic residues" evidence="1">
    <location>
        <begin position="50"/>
        <end position="60"/>
    </location>
</feature>
<reference evidence="3" key="1">
    <citation type="journal article" date="2012" name="Nat. Genet.">
        <title>Lifestyle transitions in plant pathogenic Colletotrichum fungi deciphered by genome and transcriptome analyses.</title>
        <authorList>
            <person name="O'Connell R.J."/>
            <person name="Thon M.R."/>
            <person name="Hacquard S."/>
            <person name="Amyotte S.G."/>
            <person name="Kleemann J."/>
            <person name="Torres M.F."/>
            <person name="Damm U."/>
            <person name="Buiate E.A."/>
            <person name="Epstein L."/>
            <person name="Alkan N."/>
            <person name="Altmueller J."/>
            <person name="Alvarado-Balderrama L."/>
            <person name="Bauser C.A."/>
            <person name="Becker C."/>
            <person name="Birren B.W."/>
            <person name="Chen Z."/>
            <person name="Choi J."/>
            <person name="Crouch J.A."/>
            <person name="Duvick J.P."/>
            <person name="Farman M.A."/>
            <person name="Gan P."/>
            <person name="Heiman D."/>
            <person name="Henrissat B."/>
            <person name="Howard R.J."/>
            <person name="Kabbage M."/>
            <person name="Koch C."/>
            <person name="Kracher B."/>
            <person name="Kubo Y."/>
            <person name="Law A.D."/>
            <person name="Lebrun M.-H."/>
            <person name="Lee Y.-H."/>
            <person name="Miyara I."/>
            <person name="Moore N."/>
            <person name="Neumann U."/>
            <person name="Nordstroem K."/>
            <person name="Panaccione D.G."/>
            <person name="Panstruga R."/>
            <person name="Place M."/>
            <person name="Proctor R.H."/>
            <person name="Prusky D."/>
            <person name="Rech G."/>
            <person name="Reinhardt R."/>
            <person name="Rollins J.A."/>
            <person name="Rounsley S."/>
            <person name="Schardl C.L."/>
            <person name="Schwartz D.C."/>
            <person name="Shenoy N."/>
            <person name="Shirasu K."/>
            <person name="Sikhakolli U.R."/>
            <person name="Stueber K."/>
            <person name="Sukno S.A."/>
            <person name="Sweigard J.A."/>
            <person name="Takano Y."/>
            <person name="Takahara H."/>
            <person name="Trail F."/>
            <person name="van der Does H.C."/>
            <person name="Voll L.M."/>
            <person name="Will I."/>
            <person name="Young S."/>
            <person name="Zeng Q."/>
            <person name="Zhang J."/>
            <person name="Zhou S."/>
            <person name="Dickman M.B."/>
            <person name="Schulze-Lefert P."/>
            <person name="Ver Loren van Themaat E."/>
            <person name="Ma L.-J."/>
            <person name="Vaillancourt L.J."/>
        </authorList>
    </citation>
    <scope>NUCLEOTIDE SEQUENCE [LARGE SCALE GENOMIC DNA]</scope>
    <source>
        <strain evidence="3">IMI 349063</strain>
    </source>
</reference>
<feature type="non-terminal residue" evidence="2">
    <location>
        <position position="118"/>
    </location>
</feature>
<sequence length="118" mass="13188">TFSYRLLYRAKRLPPVISITPEGAALRWNRSPHVHVPKRPTSFVGGQDVRTAKAREESVTRRAQSVSRVFKEGYSAAVTNALSPSRMSPPERQSHQSGLRRQGGKPFVSKMIDESDVV</sequence>